<evidence type="ECO:0000313" key="2">
    <source>
        <dbReference type="EMBL" id="RAV23293.1"/>
    </source>
</evidence>
<feature type="transmembrane region" description="Helical" evidence="1">
    <location>
        <begin position="14"/>
        <end position="33"/>
    </location>
</feature>
<feature type="transmembrane region" description="Helical" evidence="1">
    <location>
        <begin position="106"/>
        <end position="128"/>
    </location>
</feature>
<protein>
    <submittedName>
        <fullName evidence="2">Uncharacterized protein</fullName>
    </submittedName>
</protein>
<feature type="transmembrane region" description="Helical" evidence="1">
    <location>
        <begin position="229"/>
        <end position="248"/>
    </location>
</feature>
<proteinExistence type="predicted"/>
<keyword evidence="1" id="KW-0472">Membrane</keyword>
<keyword evidence="1" id="KW-0812">Transmembrane</keyword>
<dbReference type="OrthoDB" id="2624688at2"/>
<dbReference type="EMBL" id="QMFB01000001">
    <property type="protein sequence ID" value="RAV23293.1"/>
    <property type="molecule type" value="Genomic_DNA"/>
</dbReference>
<sequence>MKGFYRLVQNEFKAWHRAIALICLGAVVSQLGLLYSATKYSSGEWPYERFEDLYVSSGCVAVFLVFFAAACGFFLKTFYAQYWGSKSVYTYLTLPVKRETVYASKLGVFISCLLMLIAAQFISIRLGYGLFAARLDAYSEGQLSMRNGLFLAVIRSDFFRILLPLNVSRILSSLCILVALATALYYGVLCERSKKYWGISIIIAAFFIMIKVLGYRMSETIYFSPPSGLYPSSAMLLVLSGFFVWHGIRLMKRGAIA</sequence>
<evidence type="ECO:0000256" key="1">
    <source>
        <dbReference type="SAM" id="Phobius"/>
    </source>
</evidence>
<dbReference type="Proteomes" id="UP000250369">
    <property type="component" value="Unassembled WGS sequence"/>
</dbReference>
<comment type="caution">
    <text evidence="2">The sequence shown here is derived from an EMBL/GenBank/DDBJ whole genome shotgun (WGS) entry which is preliminary data.</text>
</comment>
<name>A0A329MYG2_9BACL</name>
<dbReference type="RefSeq" id="WP_113029404.1">
    <property type="nucleotide sequence ID" value="NZ_QMFB01000001.1"/>
</dbReference>
<reference evidence="2 3" key="1">
    <citation type="journal article" date="2009" name="Int. J. Syst. Evol. Microbiol.">
        <title>Paenibacillus contaminans sp. nov., isolated from a contaminated laboratory plate.</title>
        <authorList>
            <person name="Chou J.H."/>
            <person name="Lee J.H."/>
            <person name="Lin M.C."/>
            <person name="Chang P.S."/>
            <person name="Arun A.B."/>
            <person name="Young C.C."/>
            <person name="Chen W.M."/>
        </authorList>
    </citation>
    <scope>NUCLEOTIDE SEQUENCE [LARGE SCALE GENOMIC DNA]</scope>
    <source>
        <strain evidence="2 3">CKOBP-6</strain>
    </source>
</reference>
<evidence type="ECO:0000313" key="3">
    <source>
        <dbReference type="Proteomes" id="UP000250369"/>
    </source>
</evidence>
<feature type="transmembrane region" description="Helical" evidence="1">
    <location>
        <begin position="196"/>
        <end position="217"/>
    </location>
</feature>
<keyword evidence="3" id="KW-1185">Reference proteome</keyword>
<feature type="transmembrane region" description="Helical" evidence="1">
    <location>
        <begin position="53"/>
        <end position="75"/>
    </location>
</feature>
<accession>A0A329MYG2</accession>
<dbReference type="AlphaFoldDB" id="A0A329MYG2"/>
<feature type="transmembrane region" description="Helical" evidence="1">
    <location>
        <begin position="170"/>
        <end position="189"/>
    </location>
</feature>
<gene>
    <name evidence="2" type="ORF">DQG23_03620</name>
</gene>
<organism evidence="2 3">
    <name type="scientific">Paenibacillus contaminans</name>
    <dbReference type="NCBI Taxonomy" id="450362"/>
    <lineage>
        <taxon>Bacteria</taxon>
        <taxon>Bacillati</taxon>
        <taxon>Bacillota</taxon>
        <taxon>Bacilli</taxon>
        <taxon>Bacillales</taxon>
        <taxon>Paenibacillaceae</taxon>
        <taxon>Paenibacillus</taxon>
    </lineage>
</organism>
<keyword evidence="1" id="KW-1133">Transmembrane helix</keyword>